<protein>
    <recommendedName>
        <fullName evidence="3">XRE family transcriptional regulator</fullName>
    </recommendedName>
</protein>
<sequence>MNAALDALYPSRCLAAHYVDSRWVGKLERGEHRWPSAERRAALRAVFGVTADRQLGLYSPRRTGATSSSLTDAAWPGVVPDEMAELPGPWTSGMQVPNRIEQPHVEALRRSITLFEDWDHRYGGGLARAAMAGQLEWACRAIRQASARPAVRRQWLSTAARLGDVVGWACFDAGEDAGTTRGYFVRSIQLATEAEDVQQRAHTVTSLSRRLTYSGKAKEALQIVGLTRSGWRDLPPLGRAVIGIVEARAYASLRDAEECRRAVGLCDEHFDASPADGAYDPTWGYYADLGQILGDAGHAMCDLALTANDPALTDATITRLHAAYELHPGTVARSRALTMIRIACLQAHQGNVAAALPSARAGCTDAAGVYSSRLRDDVRVLAHMLENVDAEPDLKDDLVAVRAQLSGVAASQV</sequence>
<name>A0ABQ4IN42_9ACTN</name>
<gene>
    <name evidence="1" type="ORF">Vgi01_60160</name>
</gene>
<organism evidence="1 2">
    <name type="scientific">Micromonospora gifhornensis</name>
    <dbReference type="NCBI Taxonomy" id="84594"/>
    <lineage>
        <taxon>Bacteria</taxon>
        <taxon>Bacillati</taxon>
        <taxon>Actinomycetota</taxon>
        <taxon>Actinomycetes</taxon>
        <taxon>Micromonosporales</taxon>
        <taxon>Micromonosporaceae</taxon>
        <taxon>Micromonospora</taxon>
    </lineage>
</organism>
<proteinExistence type="predicted"/>
<keyword evidence="2" id="KW-1185">Reference proteome</keyword>
<evidence type="ECO:0000313" key="1">
    <source>
        <dbReference type="EMBL" id="GIJ19332.1"/>
    </source>
</evidence>
<accession>A0ABQ4IN42</accession>
<reference evidence="1 2" key="1">
    <citation type="submission" date="2021-01" db="EMBL/GenBank/DDBJ databases">
        <title>Whole genome shotgun sequence of Verrucosispora gifhornensis NBRC 16317.</title>
        <authorList>
            <person name="Komaki H."/>
            <person name="Tamura T."/>
        </authorList>
    </citation>
    <scope>NUCLEOTIDE SEQUENCE [LARGE SCALE GENOMIC DNA]</scope>
    <source>
        <strain evidence="1 2">NBRC 16317</strain>
    </source>
</reference>
<evidence type="ECO:0008006" key="3">
    <source>
        <dbReference type="Google" id="ProtNLM"/>
    </source>
</evidence>
<comment type="caution">
    <text evidence="1">The sequence shown here is derived from an EMBL/GenBank/DDBJ whole genome shotgun (WGS) entry which is preliminary data.</text>
</comment>
<dbReference type="Proteomes" id="UP000647860">
    <property type="component" value="Unassembled WGS sequence"/>
</dbReference>
<evidence type="ECO:0000313" key="2">
    <source>
        <dbReference type="Proteomes" id="UP000647860"/>
    </source>
</evidence>
<dbReference type="EMBL" id="BOPA01000080">
    <property type="protein sequence ID" value="GIJ19332.1"/>
    <property type="molecule type" value="Genomic_DNA"/>
</dbReference>